<keyword evidence="5" id="KW-1185">Reference proteome</keyword>
<dbReference type="InterPro" id="IPR031107">
    <property type="entry name" value="Small_HSP"/>
</dbReference>
<accession>A0ABS5JT08</accession>
<proteinExistence type="inferred from homology"/>
<dbReference type="Proteomes" id="UP000708576">
    <property type="component" value="Unassembled WGS sequence"/>
</dbReference>
<organism evidence="4 5">
    <name type="scientific">Carboxylicivirga linearis</name>
    <dbReference type="NCBI Taxonomy" id="1628157"/>
    <lineage>
        <taxon>Bacteria</taxon>
        <taxon>Pseudomonadati</taxon>
        <taxon>Bacteroidota</taxon>
        <taxon>Bacteroidia</taxon>
        <taxon>Marinilabiliales</taxon>
        <taxon>Marinilabiliaceae</taxon>
        <taxon>Carboxylicivirga</taxon>
    </lineage>
</organism>
<name>A0ABS5JT08_9BACT</name>
<comment type="similarity">
    <text evidence="1 2">Belongs to the small heat shock protein (HSP20) family.</text>
</comment>
<dbReference type="PROSITE" id="PS01031">
    <property type="entry name" value="SHSP"/>
    <property type="match status" value="1"/>
</dbReference>
<reference evidence="4 5" key="1">
    <citation type="journal article" date="2015" name="Int. J. Syst. Evol. Microbiol.">
        <title>Carboxylicivirga linearis sp. nov., isolated from a sea cucumber culture pond.</title>
        <authorList>
            <person name="Wang F.Q."/>
            <person name="Zhou Y.X."/>
            <person name="Lin X.Z."/>
            <person name="Chen G.J."/>
            <person name="Du Z.J."/>
        </authorList>
    </citation>
    <scope>NUCLEOTIDE SEQUENCE [LARGE SCALE GENOMIC DNA]</scope>
    <source>
        <strain evidence="4 5">FB218</strain>
    </source>
</reference>
<dbReference type="CDD" id="cd06464">
    <property type="entry name" value="ACD_sHsps-like"/>
    <property type="match status" value="1"/>
</dbReference>
<evidence type="ECO:0000259" key="3">
    <source>
        <dbReference type="PROSITE" id="PS01031"/>
    </source>
</evidence>
<gene>
    <name evidence="4" type="ORF">KEM10_07095</name>
</gene>
<dbReference type="PANTHER" id="PTHR11527">
    <property type="entry name" value="HEAT-SHOCK PROTEIN 20 FAMILY MEMBER"/>
    <property type="match status" value="1"/>
</dbReference>
<evidence type="ECO:0000313" key="4">
    <source>
        <dbReference type="EMBL" id="MBS2098043.1"/>
    </source>
</evidence>
<dbReference type="EMBL" id="JAGUCO010000003">
    <property type="protein sequence ID" value="MBS2098043.1"/>
    <property type="molecule type" value="Genomic_DNA"/>
</dbReference>
<comment type="caution">
    <text evidence="4">The sequence shown here is derived from an EMBL/GenBank/DDBJ whole genome shotgun (WGS) entry which is preliminary data.</text>
</comment>
<sequence>MRLVRKYNGQLPETNDWFNHFLGRDFFVEPDQYFENKKSQPKVNIKETEDTYQIDLAAPGYTKEEFNVEIDNNVLTISVERNEETKDENVKYSHNEYNYGSFNRSFTLPKGKVQEAKVEAQYTNGILNISIPKTEEAKPKPKRILEIQ</sequence>
<evidence type="ECO:0000256" key="2">
    <source>
        <dbReference type="RuleBase" id="RU003616"/>
    </source>
</evidence>
<evidence type="ECO:0000256" key="1">
    <source>
        <dbReference type="PROSITE-ProRule" id="PRU00285"/>
    </source>
</evidence>
<dbReference type="Gene3D" id="2.60.40.790">
    <property type="match status" value="1"/>
</dbReference>
<feature type="domain" description="SHSP" evidence="3">
    <location>
        <begin position="34"/>
        <end position="148"/>
    </location>
</feature>
<dbReference type="Pfam" id="PF00011">
    <property type="entry name" value="HSP20"/>
    <property type="match status" value="1"/>
</dbReference>
<dbReference type="SUPFAM" id="SSF49764">
    <property type="entry name" value="HSP20-like chaperones"/>
    <property type="match status" value="1"/>
</dbReference>
<evidence type="ECO:0000313" key="5">
    <source>
        <dbReference type="Proteomes" id="UP000708576"/>
    </source>
</evidence>
<dbReference type="InterPro" id="IPR008978">
    <property type="entry name" value="HSP20-like_chaperone"/>
</dbReference>
<protein>
    <submittedName>
        <fullName evidence="4">Hsp20/alpha crystallin family protein</fullName>
    </submittedName>
</protein>
<dbReference type="InterPro" id="IPR002068">
    <property type="entry name" value="A-crystallin/Hsp20_dom"/>
</dbReference>
<dbReference type="RefSeq" id="WP_212215284.1">
    <property type="nucleotide sequence ID" value="NZ_JAGUCO010000003.1"/>
</dbReference>